<evidence type="ECO:0000313" key="3">
    <source>
        <dbReference type="Proteomes" id="UP000046392"/>
    </source>
</evidence>
<dbReference type="SMART" id="SM01340">
    <property type="entry name" value="DNA_mis_repair"/>
    <property type="match status" value="1"/>
</dbReference>
<dbReference type="AlphaFoldDB" id="A0A0N5BKW6"/>
<dbReference type="InterPro" id="IPR036890">
    <property type="entry name" value="HATPase_C_sf"/>
</dbReference>
<reference evidence="4" key="1">
    <citation type="submission" date="2017-02" db="UniProtKB">
        <authorList>
            <consortium name="WormBaseParasite"/>
        </authorList>
    </citation>
    <scope>IDENTIFICATION</scope>
</reference>
<dbReference type="GO" id="GO:0006298">
    <property type="term" value="P:mismatch repair"/>
    <property type="evidence" value="ECO:0007669"/>
    <property type="project" value="InterPro"/>
</dbReference>
<name>A0A0N5BKW6_STREA</name>
<protein>
    <submittedName>
        <fullName evidence="4">DDE_Tnp_IS1595 domain-containing protein</fullName>
    </submittedName>
</protein>
<dbReference type="PANTHER" id="PTHR47163:SF2">
    <property type="entry name" value="SI:DKEY-17M8.2"/>
    <property type="match status" value="1"/>
</dbReference>
<dbReference type="InterPro" id="IPR020568">
    <property type="entry name" value="Ribosomal_Su5_D2-typ_SF"/>
</dbReference>
<dbReference type="GO" id="GO:0005524">
    <property type="term" value="F:ATP binding"/>
    <property type="evidence" value="ECO:0007669"/>
    <property type="project" value="InterPro"/>
</dbReference>
<dbReference type="Pfam" id="PF01119">
    <property type="entry name" value="DNA_mis_repair"/>
    <property type="match status" value="1"/>
</dbReference>
<dbReference type="InterPro" id="IPR014721">
    <property type="entry name" value="Ribsml_uS5_D2-typ_fold_subgr"/>
</dbReference>
<proteinExistence type="predicted"/>
<dbReference type="InterPro" id="IPR013507">
    <property type="entry name" value="DNA_mismatch_S5_2-like"/>
</dbReference>
<dbReference type="InterPro" id="IPR024445">
    <property type="entry name" value="Tnp_ISXO2-like"/>
</dbReference>
<organism evidence="3 4">
    <name type="scientific">Strongyloides papillosus</name>
    <name type="common">Intestinal threadworm</name>
    <dbReference type="NCBI Taxonomy" id="174720"/>
    <lineage>
        <taxon>Eukaryota</taxon>
        <taxon>Metazoa</taxon>
        <taxon>Ecdysozoa</taxon>
        <taxon>Nematoda</taxon>
        <taxon>Chromadorea</taxon>
        <taxon>Rhabditida</taxon>
        <taxon>Tylenchina</taxon>
        <taxon>Panagrolaimomorpha</taxon>
        <taxon>Strongyloidoidea</taxon>
        <taxon>Strongyloididae</taxon>
        <taxon>Strongyloides</taxon>
    </lineage>
</organism>
<dbReference type="SMART" id="SM01126">
    <property type="entry name" value="DDE_Tnp_IS1595"/>
    <property type="match status" value="1"/>
</dbReference>
<dbReference type="NCBIfam" id="NF033547">
    <property type="entry name" value="transpos_IS1595"/>
    <property type="match status" value="1"/>
</dbReference>
<dbReference type="Gene3D" id="3.30.230.10">
    <property type="match status" value="1"/>
</dbReference>
<dbReference type="Pfam" id="PF12762">
    <property type="entry name" value="DDE_Tnp_IS1595"/>
    <property type="match status" value="1"/>
</dbReference>
<dbReference type="STRING" id="174720.A0A0N5BKW6"/>
<dbReference type="PANTHER" id="PTHR47163">
    <property type="entry name" value="DDE_TNP_IS1595 DOMAIN-CONTAINING PROTEIN"/>
    <property type="match status" value="1"/>
</dbReference>
<dbReference type="SUPFAM" id="SSF54211">
    <property type="entry name" value="Ribosomal protein S5 domain 2-like"/>
    <property type="match status" value="1"/>
</dbReference>
<feature type="domain" description="ISXO2-like transposase" evidence="1">
    <location>
        <begin position="79"/>
        <end position="223"/>
    </location>
</feature>
<dbReference type="GO" id="GO:0030983">
    <property type="term" value="F:mismatched DNA binding"/>
    <property type="evidence" value="ECO:0007669"/>
    <property type="project" value="InterPro"/>
</dbReference>
<feature type="domain" description="DNA mismatch repair protein S5" evidence="2">
    <location>
        <begin position="399"/>
        <end position="541"/>
    </location>
</feature>
<sequence length="668" mass="77003">NCNLRTCRKKIAVKHGTWFSDSRLEFVTAIRFIYCWSEELVSINFCEKQLQISHNTSVDWCNFMMEMCVGSMEHLEAQKIGGPGRIVEIDESLFSKRKNHCGRVLPPVWIFGGVCRETGECFLQAVPNRGFKTLTSVILERIEEGSTIYSDCWRSYKTSELEAQGFEHFRVNHKYNFVDPESGAHTQTVERMWGSAKWRNKKQRGTDRNMLDSYLAEFIWRKNNRENDLFIKALQDIAALWPPEENDFGMIAEPHATSKIRKYEDLTAIQTYGFRGRALNSLCSSSKLTVLIRAEGNKGYQLGFDNTGKYLPEETKEITKTVGTEVIVTNFMCHSPVRRKALQRKKKAYIDIIINVVKVLQDYALARIDSVFELSHTNNGKTTVLMKTPANNAQMDRVVRSVFPNKGYFLNNNMVKLKDVDISETAYDLYKLSKVKLDLLKVNLVKVEGYISMIENIENYSLDYIFLFVNKRQIKNQDIKAGVKRAYPRICRVCDVLSVMHITIPSIYLDVNSSPLKDQIECTIMDLVLARFYSCVDAAMIEKISPNTCDTRKVRIDDSEGLNISRNRKLSIDKNVNDETFKKPDLSNHSQVPSKFSLKALKEYVKSLSQQETPSTNSYDTEVVFREENEKGAEEELKRYLKKDDFAKVNVIGQFDYTFILCQNIQFD</sequence>
<dbReference type="Gene3D" id="3.30.565.10">
    <property type="entry name" value="Histidine kinase-like ATPase, C-terminal domain"/>
    <property type="match status" value="1"/>
</dbReference>
<evidence type="ECO:0000313" key="4">
    <source>
        <dbReference type="WBParaSite" id="SPAL_0000656900.1"/>
    </source>
</evidence>
<accession>A0A0N5BKW6</accession>
<dbReference type="WBParaSite" id="SPAL_0000656900.1">
    <property type="protein sequence ID" value="SPAL_0000656900.1"/>
    <property type="gene ID" value="SPAL_0000656900"/>
</dbReference>
<evidence type="ECO:0000259" key="1">
    <source>
        <dbReference type="SMART" id="SM01126"/>
    </source>
</evidence>
<dbReference type="InterPro" id="IPR053164">
    <property type="entry name" value="IS1016-like_transposase"/>
</dbReference>
<keyword evidence="3" id="KW-1185">Reference proteome</keyword>
<dbReference type="SUPFAM" id="SSF55874">
    <property type="entry name" value="ATPase domain of HSP90 chaperone/DNA topoisomerase II/histidine kinase"/>
    <property type="match status" value="1"/>
</dbReference>
<dbReference type="Proteomes" id="UP000046392">
    <property type="component" value="Unplaced"/>
</dbReference>
<evidence type="ECO:0000259" key="2">
    <source>
        <dbReference type="SMART" id="SM01340"/>
    </source>
</evidence>